<dbReference type="PANTHER" id="PTHR11626">
    <property type="entry name" value="FARNESYL-DIPHOSPHATE FARNESYLTRANSFERASE"/>
    <property type="match status" value="1"/>
</dbReference>
<dbReference type="GO" id="GO:0051996">
    <property type="term" value="F:squalene synthase [NAD(P)H] activity"/>
    <property type="evidence" value="ECO:0007669"/>
    <property type="project" value="InterPro"/>
</dbReference>
<organism evidence="1 2">
    <name type="scientific">Nitrosospira briensis</name>
    <dbReference type="NCBI Taxonomy" id="35799"/>
    <lineage>
        <taxon>Bacteria</taxon>
        <taxon>Pseudomonadati</taxon>
        <taxon>Pseudomonadota</taxon>
        <taxon>Betaproteobacteria</taxon>
        <taxon>Nitrosomonadales</taxon>
        <taxon>Nitrosomonadaceae</taxon>
        <taxon>Nitrosospira</taxon>
    </lineage>
</organism>
<evidence type="ECO:0000313" key="2">
    <source>
        <dbReference type="Proteomes" id="UP000183107"/>
    </source>
</evidence>
<name>A0A1I4XJB7_9PROT</name>
<evidence type="ECO:0000313" key="1">
    <source>
        <dbReference type="EMBL" id="SFN25603.1"/>
    </source>
</evidence>
<keyword evidence="1" id="KW-0808">Transferase</keyword>
<dbReference type="SFLD" id="SFLDG01018">
    <property type="entry name" value="Squalene/Phytoene_Synthase_Lik"/>
    <property type="match status" value="1"/>
</dbReference>
<dbReference type="Gene3D" id="1.10.600.10">
    <property type="entry name" value="Farnesyl Diphosphate Synthase"/>
    <property type="match status" value="1"/>
</dbReference>
<sequence>MEFLSLNTLPATDELLHGILKQVSRSFYLTLNVLPVGVRDQMGLSYLFARAADTIADTDLIDRAQRLKYLNQFRAQFTTAGIDWNAIREIQTALIPHQKDSGESILLQRLEDCFKLYEACSVGDQERIRWLMEVLPRGMEMDLTRFPGESSSQLTALSTLDELDRYTYYVAGCVGEFWTRMVCAHRQTMANWNVPEMSAIGVRFGKGLQLTNIVKDIGRDLQNGRCYVPESLLAEAGLKPADLLIEASLPRFRPVLDQLIGLAMDHLDQGWIYTMAIPVSEIRQRLACMWPILLAGETLKRVAVAPDLLNPAVNIKAPRSVVYRAVALTTLTCANAFVATTYWDSLRKQIGPA</sequence>
<dbReference type="GO" id="GO:0045338">
    <property type="term" value="P:farnesyl diphosphate metabolic process"/>
    <property type="evidence" value="ECO:0007669"/>
    <property type="project" value="InterPro"/>
</dbReference>
<dbReference type="Proteomes" id="UP000183107">
    <property type="component" value="Unassembled WGS sequence"/>
</dbReference>
<dbReference type="SUPFAM" id="SSF48576">
    <property type="entry name" value="Terpenoid synthases"/>
    <property type="match status" value="1"/>
</dbReference>
<dbReference type="STRING" id="1266925.GCA_000619905_00736"/>
<dbReference type="InterPro" id="IPR044844">
    <property type="entry name" value="Trans_IPPS_euk-type"/>
</dbReference>
<reference evidence="2" key="1">
    <citation type="submission" date="2016-10" db="EMBL/GenBank/DDBJ databases">
        <authorList>
            <person name="Varghese N."/>
        </authorList>
    </citation>
    <scope>NUCLEOTIDE SEQUENCE [LARGE SCALE GENOMIC DNA]</scope>
    <source>
        <strain evidence="2">Nsp8</strain>
    </source>
</reference>
<dbReference type="InterPro" id="IPR008949">
    <property type="entry name" value="Isoprenoid_synthase_dom_sf"/>
</dbReference>
<accession>A0A1I4XJB7</accession>
<keyword evidence="2" id="KW-1185">Reference proteome</keyword>
<gene>
    <name evidence="1" type="ORF">SAMN05216386_0149</name>
</gene>
<dbReference type="InterPro" id="IPR002060">
    <property type="entry name" value="Squ/phyt_synthse"/>
</dbReference>
<dbReference type="SFLD" id="SFLDS00005">
    <property type="entry name" value="Isoprenoid_Synthase_Type_I"/>
    <property type="match status" value="1"/>
</dbReference>
<dbReference type="EMBL" id="FOVJ01000001">
    <property type="protein sequence ID" value="SFN25603.1"/>
    <property type="molecule type" value="Genomic_DNA"/>
</dbReference>
<proteinExistence type="predicted"/>
<protein>
    <submittedName>
        <fullName evidence="1">Farnesyl-diphosphate farnesyltransferase</fullName>
    </submittedName>
</protein>
<dbReference type="PANTHER" id="PTHR11626:SF2">
    <property type="entry name" value="SQUALENE SYNTHASE"/>
    <property type="match status" value="1"/>
</dbReference>
<dbReference type="Pfam" id="PF00494">
    <property type="entry name" value="SQS_PSY"/>
    <property type="match status" value="1"/>
</dbReference>
<dbReference type="AlphaFoldDB" id="A0A1I4XJB7"/>